<feature type="domain" description="ABC transmembrane type-1" evidence="10">
    <location>
        <begin position="503"/>
        <end position="717"/>
    </location>
</feature>
<comment type="subcellular location">
    <subcellularLocation>
        <location evidence="1 7">Cell membrane</location>
        <topology evidence="1 7">Multi-pass membrane protein</topology>
    </subcellularLocation>
</comment>
<dbReference type="InterPro" id="IPR051393">
    <property type="entry name" value="ABC_transporter_permease"/>
</dbReference>
<feature type="transmembrane region" description="Helical" evidence="7">
    <location>
        <begin position="540"/>
        <end position="560"/>
    </location>
</feature>
<sequence>MSRHSKYLAAALAVATAWAVSGCGGGSGGSDGGVTLSLLSWNGEETMTPVLEAFEAAHPDIDVEASYSPPVAEYIQSLQTRVLSGTAPDVFLIAAENKTNLIEGGHVLDLAGEDFLANVPEFNQQTYGADGAVYGLSLSSWGGGILYNEDLLGQVGADAPPETWEEFLDLCAELRDAGITPYLEAVDGMPTVLAAFLGAYDASIGHTMDDEIFDGTSTFEEHWTPLLEQYYRLYDEGLVTRDTVGLTGDQVESEFANGRVAMMIAGPWNVPGLRESAPDLNFRMAPIPGVAGGEPRLRDQPGLGAHRGGPDVPVLPRVPRGHRGPAGGRGLHHGHQRLRTAAGRGARPDRRGRPGRKPVPAADRLAARRGRAERGGGRADPAHGPGRDLAARGGPGAGPEAGVVMTLATAGASAAPPRPGVDARAGSARRRRTGPSGGWREAAAHQLFLVPVAAVFIVLFVIPLGQTFYWSLTDFTGYSDDVTFVGLENYRTILSDASMTAGLSFTLLFAVGTTLLTTVIAIPLAVALNQRLIGRNFARSLFFFPAIPSMAVLGLVWGYILSPLGSGVLNSVLDATLGVGPVPWLSDATLAKLSVVLVGVWGGAGWHAVLYLAYLQTIPAEYYEVATIDGAGARQRFFHITLPLLMPAMVISQFLLMTGGLKVFDLPYTLTNGGPGFATQTITQSIIVSGVGQGRYGVASALAVLFTLAVAALSFSQLLISRRIERRVL</sequence>
<dbReference type="Gene3D" id="1.10.3720.10">
    <property type="entry name" value="MetI-like"/>
    <property type="match status" value="1"/>
</dbReference>
<dbReference type="Gene3D" id="3.40.190.10">
    <property type="entry name" value="Periplasmic binding protein-like II"/>
    <property type="match status" value="2"/>
</dbReference>
<keyword evidence="4 7" id="KW-0812">Transmembrane</keyword>
<evidence type="ECO:0000256" key="5">
    <source>
        <dbReference type="ARBA" id="ARBA00022989"/>
    </source>
</evidence>
<evidence type="ECO:0000256" key="1">
    <source>
        <dbReference type="ARBA" id="ARBA00004651"/>
    </source>
</evidence>
<keyword evidence="9" id="KW-0732">Signal</keyword>
<comment type="caution">
    <text evidence="11">The sequence shown here is derived from an EMBL/GenBank/DDBJ whole genome shotgun (WGS) entry which is preliminary data.</text>
</comment>
<keyword evidence="2 7" id="KW-0813">Transport</keyword>
<feature type="region of interest" description="Disordered" evidence="8">
    <location>
        <begin position="291"/>
        <end position="398"/>
    </location>
</feature>
<gene>
    <name evidence="11" type="ORF">RNC47_01160</name>
</gene>
<accession>A0ABU2LH83</accession>
<feature type="compositionally biased region" description="Basic and acidic residues" evidence="8">
    <location>
        <begin position="370"/>
        <end position="390"/>
    </location>
</feature>
<evidence type="ECO:0000313" key="12">
    <source>
        <dbReference type="Proteomes" id="UP001183420"/>
    </source>
</evidence>
<keyword evidence="3" id="KW-1003">Cell membrane</keyword>
<dbReference type="SUPFAM" id="SSF161098">
    <property type="entry name" value="MetI-like"/>
    <property type="match status" value="1"/>
</dbReference>
<dbReference type="PANTHER" id="PTHR30193:SF41">
    <property type="entry name" value="DIACETYLCHITOBIOSE UPTAKE SYSTEM PERMEASE PROTEIN NGCF"/>
    <property type="match status" value="1"/>
</dbReference>
<dbReference type="InterPro" id="IPR006059">
    <property type="entry name" value="SBP"/>
</dbReference>
<keyword evidence="12" id="KW-1185">Reference proteome</keyword>
<dbReference type="InterPro" id="IPR035906">
    <property type="entry name" value="MetI-like_sf"/>
</dbReference>
<evidence type="ECO:0000256" key="9">
    <source>
        <dbReference type="SAM" id="SignalP"/>
    </source>
</evidence>
<feature type="transmembrane region" description="Helical" evidence="7">
    <location>
        <begin position="636"/>
        <end position="656"/>
    </location>
</feature>
<keyword evidence="6 7" id="KW-0472">Membrane</keyword>
<dbReference type="Pfam" id="PF01547">
    <property type="entry name" value="SBP_bac_1"/>
    <property type="match status" value="1"/>
</dbReference>
<feature type="region of interest" description="Disordered" evidence="8">
    <location>
        <begin position="411"/>
        <end position="437"/>
    </location>
</feature>
<feature type="transmembrane region" description="Helical" evidence="7">
    <location>
        <begin position="505"/>
        <end position="528"/>
    </location>
</feature>
<dbReference type="PANTHER" id="PTHR30193">
    <property type="entry name" value="ABC TRANSPORTER PERMEASE PROTEIN"/>
    <property type="match status" value="1"/>
</dbReference>
<evidence type="ECO:0000256" key="8">
    <source>
        <dbReference type="SAM" id="MobiDB-lite"/>
    </source>
</evidence>
<feature type="transmembrane region" description="Helical" evidence="7">
    <location>
        <begin position="698"/>
        <end position="720"/>
    </location>
</feature>
<dbReference type="CDD" id="cd06261">
    <property type="entry name" value="TM_PBP2"/>
    <property type="match status" value="1"/>
</dbReference>
<feature type="transmembrane region" description="Helical" evidence="7">
    <location>
        <begin position="442"/>
        <end position="462"/>
    </location>
</feature>
<evidence type="ECO:0000256" key="6">
    <source>
        <dbReference type="ARBA" id="ARBA00023136"/>
    </source>
</evidence>
<evidence type="ECO:0000313" key="11">
    <source>
        <dbReference type="EMBL" id="MDT0316941.1"/>
    </source>
</evidence>
<evidence type="ECO:0000256" key="7">
    <source>
        <dbReference type="RuleBase" id="RU363032"/>
    </source>
</evidence>
<keyword evidence="5 7" id="KW-1133">Transmembrane helix</keyword>
<evidence type="ECO:0000256" key="4">
    <source>
        <dbReference type="ARBA" id="ARBA00022692"/>
    </source>
</evidence>
<organism evidence="11 12">
    <name type="scientific">Streptomyces millisiae</name>
    <dbReference type="NCBI Taxonomy" id="3075542"/>
    <lineage>
        <taxon>Bacteria</taxon>
        <taxon>Bacillati</taxon>
        <taxon>Actinomycetota</taxon>
        <taxon>Actinomycetes</taxon>
        <taxon>Kitasatosporales</taxon>
        <taxon>Streptomycetaceae</taxon>
        <taxon>Streptomyces</taxon>
    </lineage>
</organism>
<dbReference type="PROSITE" id="PS51257">
    <property type="entry name" value="PROKAR_LIPOPROTEIN"/>
    <property type="match status" value="1"/>
</dbReference>
<dbReference type="PROSITE" id="PS50928">
    <property type="entry name" value="ABC_TM1"/>
    <property type="match status" value="1"/>
</dbReference>
<comment type="similarity">
    <text evidence="7">Belongs to the binding-protein-dependent transport system permease family.</text>
</comment>
<dbReference type="InterPro" id="IPR000515">
    <property type="entry name" value="MetI-like"/>
</dbReference>
<dbReference type="SUPFAM" id="SSF53850">
    <property type="entry name" value="Periplasmic binding protein-like II"/>
    <property type="match status" value="1"/>
</dbReference>
<protein>
    <submittedName>
        <fullName evidence="11">Extracellular solute-binding protein</fullName>
    </submittedName>
</protein>
<feature type="chain" id="PRO_5047022346" evidence="9">
    <location>
        <begin position="20"/>
        <end position="729"/>
    </location>
</feature>
<evidence type="ECO:0000259" key="10">
    <source>
        <dbReference type="PROSITE" id="PS50928"/>
    </source>
</evidence>
<dbReference type="Pfam" id="PF00528">
    <property type="entry name" value="BPD_transp_1"/>
    <property type="match status" value="1"/>
</dbReference>
<evidence type="ECO:0000256" key="3">
    <source>
        <dbReference type="ARBA" id="ARBA00022475"/>
    </source>
</evidence>
<dbReference type="EMBL" id="JAVREM010000001">
    <property type="protein sequence ID" value="MDT0316941.1"/>
    <property type="molecule type" value="Genomic_DNA"/>
</dbReference>
<proteinExistence type="inferred from homology"/>
<reference evidence="12" key="1">
    <citation type="submission" date="2023-07" db="EMBL/GenBank/DDBJ databases">
        <title>30 novel species of actinomycetes from the DSMZ collection.</title>
        <authorList>
            <person name="Nouioui I."/>
        </authorList>
    </citation>
    <scope>NUCLEOTIDE SEQUENCE [LARGE SCALE GENOMIC DNA]</scope>
    <source>
        <strain evidence="12">DSM 44918</strain>
    </source>
</reference>
<dbReference type="Proteomes" id="UP001183420">
    <property type="component" value="Unassembled WGS sequence"/>
</dbReference>
<feature type="transmembrane region" description="Helical" evidence="7">
    <location>
        <begin position="593"/>
        <end position="615"/>
    </location>
</feature>
<dbReference type="RefSeq" id="WP_311594668.1">
    <property type="nucleotide sequence ID" value="NZ_JAVREM010000001.1"/>
</dbReference>
<name>A0ABU2LH83_9ACTN</name>
<feature type="signal peptide" evidence="9">
    <location>
        <begin position="1"/>
        <end position="19"/>
    </location>
</feature>
<evidence type="ECO:0000256" key="2">
    <source>
        <dbReference type="ARBA" id="ARBA00022448"/>
    </source>
</evidence>